<comment type="cofactor">
    <cofactor evidence="1">
        <name>Mg(2+)</name>
        <dbReference type="ChEBI" id="CHEBI:18420"/>
    </cofactor>
    <text evidence="1">Binds 2 magnesium ions per subunit.</text>
</comment>
<reference evidence="2 3" key="1">
    <citation type="submission" date="2018-11" db="EMBL/GenBank/DDBJ databases">
        <title>Genomes From Bacteria Associated with the Canine Oral Cavity: a Test Case for Automated Genome-Based Taxonomic Assignment.</title>
        <authorList>
            <person name="Coil D.A."/>
            <person name="Jospin G."/>
            <person name="Darling A.E."/>
            <person name="Wallis C."/>
            <person name="Davis I.J."/>
            <person name="Harris S."/>
            <person name="Eisen J.A."/>
            <person name="Holcombe L.J."/>
            <person name="O'Flynn C."/>
        </authorList>
    </citation>
    <scope>NUCLEOTIDE SEQUENCE [LARGE SCALE GENOMIC DNA]</scope>
    <source>
        <strain evidence="2 3">COT-280</strain>
    </source>
</reference>
<dbReference type="AlphaFoldDB" id="A0A3P2A8Q7"/>
<dbReference type="EMBL" id="RQYC01000002">
    <property type="protein sequence ID" value="RRD91338.1"/>
    <property type="molecule type" value="Genomic_DNA"/>
</dbReference>
<dbReference type="OrthoDB" id="9798107at2"/>
<dbReference type="InterPro" id="IPR036705">
    <property type="entry name" value="Ribosyl_crysJ1_sf"/>
</dbReference>
<dbReference type="Pfam" id="PF03747">
    <property type="entry name" value="ADP_ribosyl_GH"/>
    <property type="match status" value="1"/>
</dbReference>
<proteinExistence type="predicted"/>
<dbReference type="InterPro" id="IPR005502">
    <property type="entry name" value="Ribosyl_crysJ1"/>
</dbReference>
<feature type="binding site" evidence="1">
    <location>
        <position position="35"/>
    </location>
    <ligand>
        <name>Mg(2+)</name>
        <dbReference type="ChEBI" id="CHEBI:18420"/>
        <label>1</label>
    </ligand>
</feature>
<feature type="binding site" evidence="1">
    <location>
        <position position="215"/>
    </location>
    <ligand>
        <name>Mg(2+)</name>
        <dbReference type="ChEBI" id="CHEBI:18420"/>
        <label>1</label>
    </ligand>
</feature>
<gene>
    <name evidence="2" type="ORF">EII21_02080</name>
</gene>
<dbReference type="STRING" id="1121352.GCA_000620925_00272"/>
<feature type="binding site" evidence="1">
    <location>
        <position position="213"/>
    </location>
    <ligand>
        <name>Mg(2+)</name>
        <dbReference type="ChEBI" id="CHEBI:18420"/>
        <label>1</label>
    </ligand>
</feature>
<keyword evidence="1" id="KW-0460">Magnesium</keyword>
<evidence type="ECO:0000313" key="2">
    <source>
        <dbReference type="EMBL" id="RRD91338.1"/>
    </source>
</evidence>
<evidence type="ECO:0000256" key="1">
    <source>
        <dbReference type="PIRSR" id="PIRSR605502-1"/>
    </source>
</evidence>
<dbReference type="InterPro" id="IPR050792">
    <property type="entry name" value="ADP-ribosylglycohydrolase"/>
</dbReference>
<feature type="binding site" evidence="1">
    <location>
        <position position="37"/>
    </location>
    <ligand>
        <name>Mg(2+)</name>
        <dbReference type="ChEBI" id="CHEBI:18420"/>
        <label>1</label>
    </ligand>
</feature>
<comment type="caution">
    <text evidence="2">The sequence shown here is derived from an EMBL/GenBank/DDBJ whole genome shotgun (WGS) entry which is preliminary data.</text>
</comment>
<dbReference type="PANTHER" id="PTHR16222:SF12">
    <property type="entry name" value="ADP-RIBOSYLGLYCOHYDROLASE-RELATED"/>
    <property type="match status" value="1"/>
</dbReference>
<feature type="binding site" evidence="1">
    <location>
        <position position="36"/>
    </location>
    <ligand>
        <name>Mg(2+)</name>
        <dbReference type="ChEBI" id="CHEBI:18420"/>
        <label>1</label>
    </ligand>
</feature>
<dbReference type="GO" id="GO:0046872">
    <property type="term" value="F:metal ion binding"/>
    <property type="evidence" value="ECO:0007669"/>
    <property type="project" value="UniProtKB-KW"/>
</dbReference>
<dbReference type="SUPFAM" id="SSF101478">
    <property type="entry name" value="ADP-ribosylglycohydrolase"/>
    <property type="match status" value="1"/>
</dbReference>
<organism evidence="2 3">
    <name type="scientific">Conchiformibius steedae</name>
    <dbReference type="NCBI Taxonomy" id="153493"/>
    <lineage>
        <taxon>Bacteria</taxon>
        <taxon>Pseudomonadati</taxon>
        <taxon>Pseudomonadota</taxon>
        <taxon>Betaproteobacteria</taxon>
        <taxon>Neisseriales</taxon>
        <taxon>Neisseriaceae</taxon>
        <taxon>Conchiformibius</taxon>
    </lineage>
</organism>
<protein>
    <submittedName>
        <fullName evidence="2">ADP-ribosylglycohydrolase</fullName>
    </submittedName>
</protein>
<dbReference type="GO" id="GO:0016787">
    <property type="term" value="F:hydrolase activity"/>
    <property type="evidence" value="ECO:0007669"/>
    <property type="project" value="UniProtKB-KW"/>
</dbReference>
<keyword evidence="2" id="KW-0378">Hydrolase</keyword>
<dbReference type="PANTHER" id="PTHR16222">
    <property type="entry name" value="ADP-RIBOSYLGLYCOHYDROLASE"/>
    <property type="match status" value="1"/>
</dbReference>
<evidence type="ECO:0000313" key="3">
    <source>
        <dbReference type="Proteomes" id="UP000269923"/>
    </source>
</evidence>
<keyword evidence="1" id="KW-0479">Metal-binding</keyword>
<accession>A0A3P2A8Q7</accession>
<name>A0A3P2A8Q7_9NEIS</name>
<dbReference type="Proteomes" id="UP000269923">
    <property type="component" value="Unassembled WGS sequence"/>
</dbReference>
<dbReference type="Gene3D" id="1.10.4080.10">
    <property type="entry name" value="ADP-ribosylation/Crystallin J1"/>
    <property type="match status" value="1"/>
</dbReference>
<sequence length="257" mass="28198">MLLGAAIGDIVGSRFEFGNYKATDFELFTEQSDFTDDTVCTVAVAEWAANGCRGDLAQIMRQWCCRYPVVPGGYGVRFAEWVQRDDAPAYNSWGNGSAMRVSAVGWVFDSLSDTLNAACDSAVITHNHPEGIKGAQAVAAAVYWARNGESKRFIRENISDLFGYDLSRNCEQIRPHYRFDHSCQGTVPQAFAAFFDGESFEDTLRLSISLGGDSDTLAAIACSIAEAYYRALPKNMVNAALSRLPDEMVRVLARIPA</sequence>
<keyword evidence="3" id="KW-1185">Reference proteome</keyword>
<feature type="binding site" evidence="1">
    <location>
        <position position="216"/>
    </location>
    <ligand>
        <name>Mg(2+)</name>
        <dbReference type="ChEBI" id="CHEBI:18420"/>
        <label>1</label>
    </ligand>
</feature>